<accession>A0A098Y2Z5</accession>
<evidence type="ECO:0000313" key="2">
    <source>
        <dbReference type="EMBL" id="KGH44799.1"/>
    </source>
</evidence>
<proteinExistence type="predicted"/>
<dbReference type="RefSeq" id="WP_036339801.1">
    <property type="nucleotide sequence ID" value="NZ_JPMX01000114.1"/>
</dbReference>
<dbReference type="SUPFAM" id="SSF89946">
    <property type="entry name" value="Hypothetical protein VC0424"/>
    <property type="match status" value="1"/>
</dbReference>
<dbReference type="AlphaFoldDB" id="A0A098Y2Z5"/>
<dbReference type="InterPro" id="IPR009671">
    <property type="entry name" value="RraB_dom"/>
</dbReference>
<dbReference type="Gene3D" id="3.30.70.970">
    <property type="entry name" value="RraB-like"/>
    <property type="match status" value="1"/>
</dbReference>
<keyword evidence="3" id="KW-1185">Reference proteome</keyword>
<comment type="caution">
    <text evidence="2">The sequence shown here is derived from an EMBL/GenBank/DDBJ whole genome shotgun (WGS) entry which is preliminary data.</text>
</comment>
<gene>
    <name evidence="2" type="ORF">IN07_21225</name>
</gene>
<name>A0A098Y2Z5_9ACTN</name>
<protein>
    <recommendedName>
        <fullName evidence="1">Regulator of ribonuclease activity B domain-containing protein</fullName>
    </recommendedName>
</protein>
<organism evidence="2 3">
    <name type="scientific">Modestobacter caceresii</name>
    <dbReference type="NCBI Taxonomy" id="1522368"/>
    <lineage>
        <taxon>Bacteria</taxon>
        <taxon>Bacillati</taxon>
        <taxon>Actinomycetota</taxon>
        <taxon>Actinomycetes</taxon>
        <taxon>Geodermatophilales</taxon>
        <taxon>Geodermatophilaceae</taxon>
        <taxon>Modestobacter</taxon>
    </lineage>
</organism>
<dbReference type="InterPro" id="IPR036701">
    <property type="entry name" value="RraB-like_sf"/>
</dbReference>
<dbReference type="STRING" id="1522368.IN07_21225"/>
<evidence type="ECO:0000259" key="1">
    <source>
        <dbReference type="Pfam" id="PF06877"/>
    </source>
</evidence>
<dbReference type="EMBL" id="JPMX01000114">
    <property type="protein sequence ID" value="KGH44799.1"/>
    <property type="molecule type" value="Genomic_DNA"/>
</dbReference>
<reference evidence="2 3" key="1">
    <citation type="submission" date="2014-07" db="EMBL/GenBank/DDBJ databases">
        <title>Biosystematic studies on Modestobacter strains isolated from extreme hyper-arid desert soil and from historic building.</title>
        <authorList>
            <person name="Bukarasam K."/>
            <person name="Bull A."/>
            <person name="Girard G."/>
            <person name="van Wezel G."/>
            <person name="Goodfellow M."/>
        </authorList>
    </citation>
    <scope>NUCLEOTIDE SEQUENCE [LARGE SCALE GENOMIC DNA]</scope>
    <source>
        <strain evidence="2 3">KNN45-2b</strain>
    </source>
</reference>
<sequence>MADGSLAEQLRLTAETVEANLGHGDQVDRPRPIDHLAGFRSRSAAVAAGEELTAAGYRVDGLYRRFLTVWLEFSAMTAVDHGTAAGFTREVVGIVERHGGRYDGWGGFLVPPEGSGEPDTSSTS</sequence>
<dbReference type="Proteomes" id="UP000029713">
    <property type="component" value="Unassembled WGS sequence"/>
</dbReference>
<evidence type="ECO:0000313" key="3">
    <source>
        <dbReference type="Proteomes" id="UP000029713"/>
    </source>
</evidence>
<dbReference type="Pfam" id="PF06877">
    <property type="entry name" value="RraB"/>
    <property type="match status" value="1"/>
</dbReference>
<feature type="domain" description="Regulator of ribonuclease activity B" evidence="1">
    <location>
        <begin position="13"/>
        <end position="106"/>
    </location>
</feature>